<dbReference type="GO" id="GO:0018996">
    <property type="term" value="P:molting cycle, collagen and cuticulin-based cuticle"/>
    <property type="evidence" value="ECO:0007669"/>
    <property type="project" value="UniProtKB-ARBA"/>
</dbReference>
<feature type="domain" description="Peptidase M12A" evidence="13">
    <location>
        <begin position="442"/>
        <end position="642"/>
    </location>
</feature>
<evidence type="ECO:0000256" key="1">
    <source>
        <dbReference type="ARBA" id="ARBA00022536"/>
    </source>
</evidence>
<evidence type="ECO:0000256" key="11">
    <source>
        <dbReference type="SAM" id="MobiDB-lite"/>
    </source>
</evidence>
<dbReference type="InterPro" id="IPR034035">
    <property type="entry name" value="Astacin-like_dom"/>
</dbReference>
<keyword evidence="12" id="KW-0472">Membrane</keyword>
<feature type="disulfide bond" evidence="9">
    <location>
        <begin position="486"/>
        <end position="641"/>
    </location>
</feature>
<feature type="region of interest" description="Disordered" evidence="11">
    <location>
        <begin position="159"/>
        <end position="197"/>
    </location>
</feature>
<dbReference type="InterPro" id="IPR024079">
    <property type="entry name" value="MetalloPept_cat_dom_sf"/>
</dbReference>
<keyword evidence="12" id="KW-0812">Transmembrane</keyword>
<dbReference type="SUPFAM" id="SSF49854">
    <property type="entry name" value="Spermadhesin, CUB domain"/>
    <property type="match status" value="1"/>
</dbReference>
<keyword evidence="4 9" id="KW-0378">Hydrolase</keyword>
<dbReference type="PANTHER" id="PTHR10127:SF898">
    <property type="entry name" value="ZINC METALLOPROTEINASE NAS-30"/>
    <property type="match status" value="1"/>
</dbReference>
<evidence type="ECO:0000256" key="10">
    <source>
        <dbReference type="RuleBase" id="RU361183"/>
    </source>
</evidence>
<comment type="caution">
    <text evidence="9">Lacks conserved residue(s) required for the propagation of feature annotation.</text>
</comment>
<dbReference type="GO" id="GO:0004222">
    <property type="term" value="F:metalloendopeptidase activity"/>
    <property type="evidence" value="ECO:0007669"/>
    <property type="project" value="UniProtKB-UniRule"/>
</dbReference>
<dbReference type="Gene3D" id="3.40.390.10">
    <property type="entry name" value="Collagenase (Catalytic Domain)"/>
    <property type="match status" value="1"/>
</dbReference>
<dbReference type="PROSITE" id="PS51864">
    <property type="entry name" value="ASTACIN"/>
    <property type="match status" value="1"/>
</dbReference>
<evidence type="ECO:0000256" key="3">
    <source>
        <dbReference type="ARBA" id="ARBA00022723"/>
    </source>
</evidence>
<keyword evidence="7 9" id="KW-1015">Disulfide bond</keyword>
<evidence type="ECO:0000256" key="8">
    <source>
        <dbReference type="ARBA" id="ARBA00023180"/>
    </source>
</evidence>
<evidence type="ECO:0000313" key="14">
    <source>
        <dbReference type="Proteomes" id="UP000035681"/>
    </source>
</evidence>
<feature type="binding site" evidence="9">
    <location>
        <position position="538"/>
    </location>
    <ligand>
        <name>Zn(2+)</name>
        <dbReference type="ChEBI" id="CHEBI:29105"/>
        <note>catalytic</note>
    </ligand>
</feature>
<evidence type="ECO:0000256" key="12">
    <source>
        <dbReference type="SAM" id="Phobius"/>
    </source>
</evidence>
<feature type="binding site" evidence="9">
    <location>
        <position position="544"/>
    </location>
    <ligand>
        <name>Zn(2+)</name>
        <dbReference type="ChEBI" id="CHEBI:29105"/>
        <note>catalytic</note>
    </ligand>
</feature>
<evidence type="ECO:0000256" key="4">
    <source>
        <dbReference type="ARBA" id="ARBA00022801"/>
    </source>
</evidence>
<dbReference type="GO" id="GO:0006508">
    <property type="term" value="P:proteolysis"/>
    <property type="evidence" value="ECO:0007669"/>
    <property type="project" value="UniProtKB-KW"/>
</dbReference>
<keyword evidence="2 9" id="KW-0645">Protease</keyword>
<dbReference type="FunFam" id="3.40.390.10:FF:000028">
    <property type="entry name" value="Zinc metalloproteinase"/>
    <property type="match status" value="1"/>
</dbReference>
<dbReference type="CDD" id="cd04280">
    <property type="entry name" value="ZnMc_astacin_like"/>
    <property type="match status" value="1"/>
</dbReference>
<keyword evidence="1" id="KW-0245">EGF-like domain</keyword>
<evidence type="ECO:0000256" key="6">
    <source>
        <dbReference type="ARBA" id="ARBA00023049"/>
    </source>
</evidence>
<dbReference type="SUPFAM" id="SSF55486">
    <property type="entry name" value="Metalloproteases ('zincins'), catalytic domain"/>
    <property type="match status" value="1"/>
</dbReference>
<keyword evidence="5 9" id="KW-0862">Zinc</keyword>
<dbReference type="Proteomes" id="UP000035681">
    <property type="component" value="Unplaced"/>
</dbReference>
<keyword evidence="12" id="KW-1133">Transmembrane helix</keyword>
<name>A0A0K0DZ15_STRER</name>
<dbReference type="Pfam" id="PF01400">
    <property type="entry name" value="Astacin"/>
    <property type="match status" value="1"/>
</dbReference>
<keyword evidence="14" id="KW-1185">Reference proteome</keyword>
<reference evidence="15" key="1">
    <citation type="submission" date="2015-08" db="UniProtKB">
        <authorList>
            <consortium name="WormBaseParasite"/>
        </authorList>
    </citation>
    <scope>IDENTIFICATION</scope>
</reference>
<evidence type="ECO:0000256" key="7">
    <source>
        <dbReference type="ARBA" id="ARBA00023157"/>
    </source>
</evidence>
<dbReference type="PANTHER" id="PTHR10127">
    <property type="entry name" value="DISCOIDIN, CUB, EGF, LAMININ , AND ZINC METALLOPROTEASE DOMAIN CONTAINING"/>
    <property type="match status" value="1"/>
</dbReference>
<feature type="compositionally biased region" description="Basic residues" evidence="11">
    <location>
        <begin position="181"/>
        <end position="197"/>
    </location>
</feature>
<dbReference type="EC" id="3.4.24.-" evidence="10"/>
<dbReference type="PRINTS" id="PR00480">
    <property type="entry name" value="ASTACIN"/>
</dbReference>
<evidence type="ECO:0000259" key="13">
    <source>
        <dbReference type="PROSITE" id="PS51864"/>
    </source>
</evidence>
<evidence type="ECO:0000256" key="5">
    <source>
        <dbReference type="ARBA" id="ARBA00022833"/>
    </source>
</evidence>
<feature type="region of interest" description="Disordered" evidence="11">
    <location>
        <begin position="114"/>
        <end position="139"/>
    </location>
</feature>
<dbReference type="WBParaSite" id="SSTP_0000248000.1">
    <property type="protein sequence ID" value="SSTP_0000248000.1"/>
    <property type="gene ID" value="SSTP_0000248000"/>
</dbReference>
<keyword evidence="3 9" id="KW-0479">Metal-binding</keyword>
<accession>A0A0K0DZ15</accession>
<dbReference type="InterPro" id="IPR001506">
    <property type="entry name" value="Peptidase_M12A"/>
</dbReference>
<evidence type="ECO:0000256" key="2">
    <source>
        <dbReference type="ARBA" id="ARBA00022670"/>
    </source>
</evidence>
<protein>
    <recommendedName>
        <fullName evidence="10">Metalloendopeptidase</fullName>
        <ecNumber evidence="10">3.4.24.-</ecNumber>
    </recommendedName>
</protein>
<sequence>MAYYNYTIRRKIINNYLIFYINIFLCIISINYISAQDFSSLISLFGSGIGNSASNSATAISTNAAGNPSTNPGSALASLIGAFSPDARSPVAGSDPISQMFSLGQTIANNLPPETFKIPPIKRNNKITPVPFRSPINNRKNKNKNEIIFGNKEITNVANNSTKNSKEDNSNSIGMIENVGKRRRGSRRHGKKRRTKKAKKIINIHNITTLPTTIKLITSTNTPILHDFNNHKYQQFDKIEIKNTVQTTPIPNLLFDTSALENWAIKRNKEFKERRSVQSDSYRPSNIITSFSHDSTPKNGWGKIMNNFGRNFNSFISEMAQYTKTADLSQLQQPLSLPTVQSSSGNLLPESSLVTPQPLPDTNPLSTKNLMLGFLKAMSRDPTAILKPLPQINDGTEQGRNRPLMDKLFESDIILTNNQARAIVLAEAEKRDPKLRKRSKRKVITGGVYRWKKELGIPFSFEESDNDHKWRNLIRSALELWESETCLKFKENGIGKDRLVFFRGGGCYSSVGRVGGAQKISIGHGCDDRGIISHEVGHALGFWHEQSRYDRDIYIYLRKKYIIKGTDGNFALRTESEIDSMGLPYDLGSVMHYGPNAFTTDWSEITIATKDKNYQHTIGQRLKPSFIDVKQVNRLYCMDECSLTQNKCKHGGYPDPKDCKICKCPDGLGDKFCQKAEDTLSEGPECGGELLALPNIWNHLTYKGKNRCVWRISANNARIRFILDTAEYTCQTTCKSFVEFKHNSDFQQTGFRACCPDEYKNIQVVSDQAEVIIIHDGRQNLYTDGKFSIRYIQDEGKPLPPPPPAIWVPGKENRNFRGIDSSKTGIIEKFILNAIPQIRDPKRPAESMLSIFTDYVASSLLGATRDR</sequence>
<evidence type="ECO:0000256" key="9">
    <source>
        <dbReference type="PROSITE-ProRule" id="PRU01211"/>
    </source>
</evidence>
<feature type="transmembrane region" description="Helical" evidence="12">
    <location>
        <begin position="12"/>
        <end position="33"/>
    </location>
</feature>
<dbReference type="GO" id="GO:0008270">
    <property type="term" value="F:zinc ion binding"/>
    <property type="evidence" value="ECO:0007669"/>
    <property type="project" value="UniProtKB-UniRule"/>
</dbReference>
<comment type="cofactor">
    <cofactor evidence="9 10">
        <name>Zn(2+)</name>
        <dbReference type="ChEBI" id="CHEBI:29105"/>
    </cofactor>
    <text evidence="9 10">Binds 1 zinc ion per subunit.</text>
</comment>
<dbReference type="SMART" id="SM00235">
    <property type="entry name" value="ZnMc"/>
    <property type="match status" value="1"/>
</dbReference>
<dbReference type="WBParaSite" id="TCONS_00007626.p1">
    <property type="protein sequence ID" value="TCONS_00007626.p1"/>
    <property type="gene ID" value="XLOC_005657"/>
</dbReference>
<proteinExistence type="predicted"/>
<dbReference type="AlphaFoldDB" id="A0A0K0DZ15"/>
<evidence type="ECO:0000313" key="15">
    <source>
        <dbReference type="WBParaSite" id="SSTP_0000248000.1"/>
    </source>
</evidence>
<keyword evidence="6 9" id="KW-0482">Metalloprotease</keyword>
<feature type="active site" evidence="9">
    <location>
        <position position="535"/>
    </location>
</feature>
<dbReference type="InterPro" id="IPR035914">
    <property type="entry name" value="Sperma_CUB_dom_sf"/>
</dbReference>
<organism evidence="15">
    <name type="scientific">Strongyloides stercoralis</name>
    <name type="common">Threadworm</name>
    <dbReference type="NCBI Taxonomy" id="6248"/>
    <lineage>
        <taxon>Eukaryota</taxon>
        <taxon>Metazoa</taxon>
        <taxon>Ecdysozoa</taxon>
        <taxon>Nematoda</taxon>
        <taxon>Chromadorea</taxon>
        <taxon>Rhabditida</taxon>
        <taxon>Tylenchina</taxon>
        <taxon>Panagrolaimomorpha</taxon>
        <taxon>Strongyloidoidea</taxon>
        <taxon>Strongyloididae</taxon>
        <taxon>Strongyloides</taxon>
    </lineage>
</organism>
<feature type="binding site" evidence="9">
    <location>
        <position position="534"/>
    </location>
    <ligand>
        <name>Zn(2+)</name>
        <dbReference type="ChEBI" id="CHEBI:29105"/>
        <note>catalytic</note>
    </ligand>
</feature>
<keyword evidence="8" id="KW-0325">Glycoprotein</keyword>
<dbReference type="InterPro" id="IPR006026">
    <property type="entry name" value="Peptidase_Metallo"/>
</dbReference>